<dbReference type="AlphaFoldDB" id="A0A174X4G1"/>
<dbReference type="Pfam" id="PF24894">
    <property type="entry name" value="Hexapep_GlmU"/>
    <property type="match status" value="1"/>
</dbReference>
<dbReference type="CDD" id="cd04651">
    <property type="entry name" value="LbH_G1P_AT_C"/>
    <property type="match status" value="1"/>
</dbReference>
<dbReference type="InterPro" id="IPR029044">
    <property type="entry name" value="Nucleotide-diphossugar_trans"/>
</dbReference>
<proteinExistence type="inferred from homology"/>
<dbReference type="GO" id="GO:0008878">
    <property type="term" value="F:glucose-1-phosphate adenylyltransferase activity"/>
    <property type="evidence" value="ECO:0007669"/>
    <property type="project" value="InterPro"/>
</dbReference>
<dbReference type="GeneID" id="42777034"/>
<organism evidence="5 6">
    <name type="scientific">Clostridium paraputrificum</name>
    <dbReference type="NCBI Taxonomy" id="29363"/>
    <lineage>
        <taxon>Bacteria</taxon>
        <taxon>Bacillati</taxon>
        <taxon>Bacillota</taxon>
        <taxon>Clostridia</taxon>
        <taxon>Eubacteriales</taxon>
        <taxon>Clostridiaceae</taxon>
        <taxon>Clostridium</taxon>
    </lineage>
</organism>
<keyword evidence="5" id="KW-0548">Nucleotidyltransferase</keyword>
<evidence type="ECO:0000259" key="4">
    <source>
        <dbReference type="Pfam" id="PF24894"/>
    </source>
</evidence>
<dbReference type="Pfam" id="PF00483">
    <property type="entry name" value="NTP_transferase"/>
    <property type="match status" value="1"/>
</dbReference>
<dbReference type="SUPFAM" id="SSF51161">
    <property type="entry name" value="Trimeric LpxA-like enzymes"/>
    <property type="match status" value="1"/>
</dbReference>
<dbReference type="PANTHER" id="PTHR43523">
    <property type="entry name" value="GLUCOSE-1-PHOSPHATE ADENYLYLTRANSFERASE-RELATED"/>
    <property type="match status" value="1"/>
</dbReference>
<dbReference type="GO" id="GO:0005978">
    <property type="term" value="P:glycogen biosynthetic process"/>
    <property type="evidence" value="ECO:0007669"/>
    <property type="project" value="UniProtKB-KW"/>
</dbReference>
<dbReference type="PANTHER" id="PTHR43523:SF6">
    <property type="entry name" value="GLYCOGEN BIOSYNTHESIS PROTEIN GLGD"/>
    <property type="match status" value="1"/>
</dbReference>
<keyword evidence="6" id="KW-1185">Reference proteome</keyword>
<dbReference type="Gene3D" id="2.160.10.10">
    <property type="entry name" value="Hexapeptide repeat proteins"/>
    <property type="match status" value="1"/>
</dbReference>
<evidence type="ECO:0000313" key="6">
    <source>
        <dbReference type="Proteomes" id="UP000092714"/>
    </source>
</evidence>
<dbReference type="CDD" id="cd02508">
    <property type="entry name" value="ADP_Glucose_PP"/>
    <property type="match status" value="1"/>
</dbReference>
<dbReference type="OrthoDB" id="9801810at2"/>
<dbReference type="Proteomes" id="UP000092714">
    <property type="component" value="Unassembled WGS sequence"/>
</dbReference>
<evidence type="ECO:0000259" key="3">
    <source>
        <dbReference type="Pfam" id="PF00483"/>
    </source>
</evidence>
<evidence type="ECO:0000256" key="2">
    <source>
        <dbReference type="ARBA" id="ARBA00023056"/>
    </source>
</evidence>
<sequence length="367" mass="42158">MNNCVGIINLDENEKRMDELVRNRPLASVPIAAKYRIIDFVLSNMTNSGIECIGIFTKNKSRSLMDHLTNGRPWDLHRKKDGLKVFNFGDEEPFVNDVDNFYDNIEFIKNSRKDYVLLASSYMICNIDYRDVLMHHIKNKNDITVIYKDINNANKSFLGCDVVNVEEGKVKSIGKNVGEDNLASISMEMYIMPTYLFIDIVNECVKRGSYKKIKLFIHDNLDRLNVGSYKFNGYLSCINSLTSYYYTNMDLLKRKVSRELFYNGGTIYTKAKDEAPTRYTRDSKVINSIIANGCYIEGEVRNSIISRCVYVGKDVTIDGCVILQDVVIGEKAKLERIIVDKGTQILEDKNYVGSKSWPVVMKKRQYI</sequence>
<keyword evidence="2" id="KW-0320">Glycogen biosynthesis</keyword>
<reference evidence="5 6" key="1">
    <citation type="submission" date="2016-06" db="EMBL/GenBank/DDBJ databases">
        <authorList>
            <person name="Kjaerup R.B."/>
            <person name="Dalgaard T.S."/>
            <person name="Juul-Madsen H.R."/>
        </authorList>
    </citation>
    <scope>NUCLEOTIDE SEQUENCE [LARGE SCALE GENOMIC DNA]</scope>
    <source>
        <strain evidence="5 6">373-A1</strain>
    </source>
</reference>
<comment type="caution">
    <text evidence="5">The sequence shown here is derived from an EMBL/GenBank/DDBJ whole genome shotgun (WGS) entry which is preliminary data.</text>
</comment>
<dbReference type="InterPro" id="IPR011004">
    <property type="entry name" value="Trimer_LpxA-like_sf"/>
</dbReference>
<accession>A0A174X4G1</accession>
<evidence type="ECO:0000313" key="5">
    <source>
        <dbReference type="EMBL" id="OBY12495.1"/>
    </source>
</evidence>
<feature type="domain" description="Glucose-1-phosphate adenylyltransferase/Bifunctional protein GlmU-like C-terminal hexapeptide" evidence="4">
    <location>
        <begin position="280"/>
        <end position="348"/>
    </location>
</feature>
<dbReference type="eggNOG" id="COG0448">
    <property type="taxonomic scope" value="Bacteria"/>
</dbReference>
<dbReference type="SUPFAM" id="SSF53448">
    <property type="entry name" value="Nucleotide-diphospho-sugar transferases"/>
    <property type="match status" value="1"/>
</dbReference>
<name>A0A174X4G1_9CLOT</name>
<feature type="domain" description="Nucleotidyl transferase" evidence="3">
    <location>
        <begin position="16"/>
        <end position="200"/>
    </location>
</feature>
<dbReference type="InterPro" id="IPR056818">
    <property type="entry name" value="GlmU/GlgC-like_hexapep"/>
</dbReference>
<evidence type="ECO:0000256" key="1">
    <source>
        <dbReference type="ARBA" id="ARBA00010443"/>
    </source>
</evidence>
<dbReference type="InterPro" id="IPR011831">
    <property type="entry name" value="ADP-Glc_PPase"/>
</dbReference>
<dbReference type="EMBL" id="MAPZ01000006">
    <property type="protein sequence ID" value="OBY12495.1"/>
    <property type="molecule type" value="Genomic_DNA"/>
</dbReference>
<comment type="similarity">
    <text evidence="1">Belongs to the bacterial/plant glucose-1-phosphate adenylyltransferase family.</text>
</comment>
<dbReference type="InterPro" id="IPR005835">
    <property type="entry name" value="NTP_transferase_dom"/>
</dbReference>
<keyword evidence="5" id="KW-0808">Transferase</keyword>
<dbReference type="RefSeq" id="WP_027099193.1">
    <property type="nucleotide sequence ID" value="NZ_CABHIH010000014.1"/>
</dbReference>
<dbReference type="NCBIfam" id="TIGR02092">
    <property type="entry name" value="glgD"/>
    <property type="match status" value="1"/>
</dbReference>
<dbReference type="InterPro" id="IPR011832">
    <property type="entry name" value="GlgDAde_trans"/>
</dbReference>
<dbReference type="Gene3D" id="3.90.550.10">
    <property type="entry name" value="Spore Coat Polysaccharide Biosynthesis Protein SpsA, Chain A"/>
    <property type="match status" value="1"/>
</dbReference>
<gene>
    <name evidence="5" type="ORF">CP373A1_00095</name>
</gene>
<protein>
    <submittedName>
        <fullName evidence="5">Glucose-1-phosphate adenylyltransferase subunit GlgD</fullName>
    </submittedName>
</protein>